<evidence type="ECO:0000259" key="1">
    <source>
        <dbReference type="Pfam" id="PF01370"/>
    </source>
</evidence>
<gene>
    <name evidence="2" type="ORF">CSING_04445</name>
</gene>
<dbReference type="KEGG" id="csx:CSING_04445"/>
<feature type="domain" description="NAD-dependent epimerase/dehydratase" evidence="1">
    <location>
        <begin position="4"/>
        <end position="156"/>
    </location>
</feature>
<dbReference type="Pfam" id="PF01370">
    <property type="entry name" value="Epimerase"/>
    <property type="match status" value="1"/>
</dbReference>
<dbReference type="Gene3D" id="3.40.50.720">
    <property type="entry name" value="NAD(P)-binding Rossmann-like Domain"/>
    <property type="match status" value="1"/>
</dbReference>
<proteinExistence type="predicted"/>
<accession>A0A0B6F1T4</accession>
<organism evidence="2 3">
    <name type="scientific">Corynebacterium singulare</name>
    <dbReference type="NCBI Taxonomy" id="161899"/>
    <lineage>
        <taxon>Bacteria</taxon>
        <taxon>Bacillati</taxon>
        <taxon>Actinomycetota</taxon>
        <taxon>Actinomycetes</taxon>
        <taxon>Mycobacteriales</taxon>
        <taxon>Corynebacteriaceae</taxon>
        <taxon>Corynebacterium</taxon>
    </lineage>
</organism>
<dbReference type="STRING" id="161899.CSING_04445"/>
<dbReference type="Proteomes" id="UP000031890">
    <property type="component" value="Chromosome"/>
</dbReference>
<protein>
    <submittedName>
        <fullName evidence="2">Nucleoside-diphosphate-sugar epimerase</fullName>
    </submittedName>
</protein>
<sequence length="291" mass="31866">MHFLITGAGPVGRALSRELAKRGHTCTIMTRRQPQFATSENVDFKKGDATHSDAYPDQIDAIAHCIHAPYDAQKWRDLLIPAEETVLKVATQRGIPVVFPESMYGFDQTYEVISPDTPLTRSRNGKPGVRATLIENRLASPSRTTSVIAADLYGPDAGPGCVYHQLIIGKKRPLALFNAHAKHSVTYLPDFARALADALLDDSTPPIISTPCAPALTQAEFARRAGCQHSPITIHPWMLKVAGVASTDLRGLKEMRYLWDRPSILTGATSSWQATPIDEALEAIYQAQLSK</sequence>
<dbReference type="SUPFAM" id="SSF51735">
    <property type="entry name" value="NAD(P)-binding Rossmann-fold domains"/>
    <property type="match status" value="1"/>
</dbReference>
<reference evidence="2 3" key="1">
    <citation type="journal article" date="2015" name="Genome Announc.">
        <title>Complete Genome Sequence and Annotation of Corynebacterium singulare DSM 44357, Isolated from a Human Semen Specimen.</title>
        <authorList>
            <person name="Merten M."/>
            <person name="Brinkrolf K."/>
            <person name="Albersmeier A."/>
            <person name="Kutter Y."/>
            <person name="Ruckert C."/>
            <person name="Tauch A."/>
        </authorList>
    </citation>
    <scope>NUCLEOTIDE SEQUENCE [LARGE SCALE GENOMIC DNA]</scope>
    <source>
        <strain evidence="2">IBS B52218</strain>
    </source>
</reference>
<dbReference type="HOGENOM" id="CLU_049717_1_0_11"/>
<dbReference type="InterPro" id="IPR036291">
    <property type="entry name" value="NAD(P)-bd_dom_sf"/>
</dbReference>
<dbReference type="InterPro" id="IPR001509">
    <property type="entry name" value="Epimerase_deHydtase"/>
</dbReference>
<evidence type="ECO:0000313" key="2">
    <source>
        <dbReference type="EMBL" id="AJI78430.1"/>
    </source>
</evidence>
<dbReference type="OrthoDB" id="8205493at2"/>
<dbReference type="EMBL" id="CP010827">
    <property type="protein sequence ID" value="AJI78430.1"/>
    <property type="molecule type" value="Genomic_DNA"/>
</dbReference>
<dbReference type="AlphaFoldDB" id="A0A0B6F1T4"/>
<name>A0A0B6F1T4_9CORY</name>
<dbReference type="RefSeq" id="WP_042530010.1">
    <property type="nucleotide sequence ID" value="NZ_CP010827.1"/>
</dbReference>
<evidence type="ECO:0000313" key="3">
    <source>
        <dbReference type="Proteomes" id="UP000031890"/>
    </source>
</evidence>